<dbReference type="PANTHER" id="PTHR37984:SF5">
    <property type="entry name" value="PROTEIN NYNRIN-LIKE"/>
    <property type="match status" value="1"/>
</dbReference>
<evidence type="ECO:0000256" key="2">
    <source>
        <dbReference type="ARBA" id="ARBA00022695"/>
    </source>
</evidence>
<dbReference type="Proteomes" id="UP000325315">
    <property type="component" value="Unassembled WGS sequence"/>
</dbReference>
<evidence type="ECO:0000313" key="9">
    <source>
        <dbReference type="Proteomes" id="UP000325315"/>
    </source>
</evidence>
<keyword evidence="1" id="KW-0808">Transferase</keyword>
<dbReference type="EMBL" id="SMMG02000006">
    <property type="protein sequence ID" value="KAA3470170.1"/>
    <property type="molecule type" value="Genomic_DNA"/>
</dbReference>
<comment type="caution">
    <text evidence="8">The sequence shown here is derived from an EMBL/GenBank/DDBJ whole genome shotgun (WGS) entry which is preliminary data.</text>
</comment>
<gene>
    <name evidence="8" type="ORF">EPI10_015900</name>
</gene>
<keyword evidence="9" id="KW-1185">Reference proteome</keyword>
<keyword evidence="5" id="KW-0378">Hydrolase</keyword>
<dbReference type="InterPro" id="IPR043502">
    <property type="entry name" value="DNA/RNA_pol_sf"/>
</dbReference>
<dbReference type="GO" id="GO:0004519">
    <property type="term" value="F:endonuclease activity"/>
    <property type="evidence" value="ECO:0007669"/>
    <property type="project" value="UniProtKB-KW"/>
</dbReference>
<evidence type="ECO:0000259" key="7">
    <source>
        <dbReference type="Pfam" id="PF17917"/>
    </source>
</evidence>
<dbReference type="PANTHER" id="PTHR37984">
    <property type="entry name" value="PROTEIN CBG26694"/>
    <property type="match status" value="1"/>
</dbReference>
<proteinExistence type="predicted"/>
<dbReference type="InterPro" id="IPR050951">
    <property type="entry name" value="Retrovirus_Pol_polyprotein"/>
</dbReference>
<reference evidence="9" key="1">
    <citation type="journal article" date="2019" name="Plant Biotechnol. J.">
        <title>Genome sequencing of the Australian wild diploid species Gossypium australe highlights disease resistance and delayed gland morphogenesis.</title>
        <authorList>
            <person name="Cai Y."/>
            <person name="Cai X."/>
            <person name="Wang Q."/>
            <person name="Wang P."/>
            <person name="Zhang Y."/>
            <person name="Cai C."/>
            <person name="Xu Y."/>
            <person name="Wang K."/>
            <person name="Zhou Z."/>
            <person name="Wang C."/>
            <person name="Geng S."/>
            <person name="Li B."/>
            <person name="Dong Q."/>
            <person name="Hou Y."/>
            <person name="Wang H."/>
            <person name="Ai P."/>
            <person name="Liu Z."/>
            <person name="Yi F."/>
            <person name="Sun M."/>
            <person name="An G."/>
            <person name="Cheng J."/>
            <person name="Zhang Y."/>
            <person name="Shi Q."/>
            <person name="Xie Y."/>
            <person name="Shi X."/>
            <person name="Chang Y."/>
            <person name="Huang F."/>
            <person name="Chen Y."/>
            <person name="Hong S."/>
            <person name="Mi L."/>
            <person name="Sun Q."/>
            <person name="Zhang L."/>
            <person name="Zhou B."/>
            <person name="Peng R."/>
            <person name="Zhang X."/>
            <person name="Liu F."/>
        </authorList>
    </citation>
    <scope>NUCLEOTIDE SEQUENCE [LARGE SCALE GENOMIC DNA]</scope>
    <source>
        <strain evidence="9">cv. PA1801</strain>
    </source>
</reference>
<evidence type="ECO:0000256" key="4">
    <source>
        <dbReference type="ARBA" id="ARBA00022759"/>
    </source>
</evidence>
<dbReference type="GO" id="GO:0016787">
    <property type="term" value="F:hydrolase activity"/>
    <property type="evidence" value="ECO:0007669"/>
    <property type="project" value="UniProtKB-KW"/>
</dbReference>
<dbReference type="InterPro" id="IPR041373">
    <property type="entry name" value="RT_RNaseH"/>
</dbReference>
<accession>A0A5B6VLQ7</accession>
<evidence type="ECO:0000256" key="3">
    <source>
        <dbReference type="ARBA" id="ARBA00022722"/>
    </source>
</evidence>
<keyword evidence="3" id="KW-0540">Nuclease</keyword>
<evidence type="ECO:0000256" key="6">
    <source>
        <dbReference type="ARBA" id="ARBA00022918"/>
    </source>
</evidence>
<dbReference type="Pfam" id="PF08284">
    <property type="entry name" value="RVP_2"/>
    <property type="match status" value="1"/>
</dbReference>
<protein>
    <submittedName>
        <fullName evidence="8">Reverse transcriptase</fullName>
    </submittedName>
</protein>
<name>A0A5B6VLQ7_9ROSI</name>
<evidence type="ECO:0000313" key="8">
    <source>
        <dbReference type="EMBL" id="KAA3470170.1"/>
    </source>
</evidence>
<sequence length="285" mass="32865">MGKFSLFDTCIHALMDPGSTYSYISDKFVVANSLRVVPIEVSMVVTDPLSQGTVPIVNEFPNVFSEELSRILPNRDMEFSIDVTSGTTISSATYRMAPVDQLNKVTINNKYLLPRIEDLLDHLRWAKVFLKIDLWYGYYQSEAEHEEYLRIVLSVLWENKFYTKFNKCKFWLMEVHFLGHVISVEGVKVDSMKICAILEWNQLKSVIKVRNFLNLKGYYRNPSVELARTKSGICWFTDSSLNELGCILMQKGKVIAYVSRQLKLHEKNYQTHDLELAAVVLALKI</sequence>
<keyword evidence="4" id="KW-0255">Endonuclease</keyword>
<dbReference type="Pfam" id="PF17917">
    <property type="entry name" value="RT_RNaseH"/>
    <property type="match status" value="1"/>
</dbReference>
<evidence type="ECO:0000256" key="5">
    <source>
        <dbReference type="ARBA" id="ARBA00022801"/>
    </source>
</evidence>
<organism evidence="8 9">
    <name type="scientific">Gossypium australe</name>
    <dbReference type="NCBI Taxonomy" id="47621"/>
    <lineage>
        <taxon>Eukaryota</taxon>
        <taxon>Viridiplantae</taxon>
        <taxon>Streptophyta</taxon>
        <taxon>Embryophyta</taxon>
        <taxon>Tracheophyta</taxon>
        <taxon>Spermatophyta</taxon>
        <taxon>Magnoliopsida</taxon>
        <taxon>eudicotyledons</taxon>
        <taxon>Gunneridae</taxon>
        <taxon>Pentapetalae</taxon>
        <taxon>rosids</taxon>
        <taxon>malvids</taxon>
        <taxon>Malvales</taxon>
        <taxon>Malvaceae</taxon>
        <taxon>Malvoideae</taxon>
        <taxon>Gossypium</taxon>
    </lineage>
</organism>
<dbReference type="AlphaFoldDB" id="A0A5B6VLQ7"/>
<dbReference type="InterPro" id="IPR043128">
    <property type="entry name" value="Rev_trsase/Diguanyl_cyclase"/>
</dbReference>
<dbReference type="SUPFAM" id="SSF56672">
    <property type="entry name" value="DNA/RNA polymerases"/>
    <property type="match status" value="1"/>
</dbReference>
<dbReference type="GO" id="GO:0003964">
    <property type="term" value="F:RNA-directed DNA polymerase activity"/>
    <property type="evidence" value="ECO:0007669"/>
    <property type="project" value="UniProtKB-KW"/>
</dbReference>
<dbReference type="Gene3D" id="3.30.70.270">
    <property type="match status" value="2"/>
</dbReference>
<keyword evidence="2" id="KW-0548">Nucleotidyltransferase</keyword>
<evidence type="ECO:0000256" key="1">
    <source>
        <dbReference type="ARBA" id="ARBA00022679"/>
    </source>
</evidence>
<keyword evidence="6 8" id="KW-0695">RNA-directed DNA polymerase</keyword>
<feature type="domain" description="Reverse transcriptase RNase H-like" evidence="7">
    <location>
        <begin position="234"/>
        <end position="284"/>
    </location>
</feature>